<dbReference type="AlphaFoldDB" id="A0A060IB23"/>
<dbReference type="PANTHER" id="PTHR43648">
    <property type="entry name" value="ELECTRON TRANSFER FLAVOPROTEIN BETA SUBUNIT LYSINE METHYLTRANSFERASE"/>
    <property type="match status" value="1"/>
</dbReference>
<name>A0A060IB23_RHIET</name>
<proteinExistence type="predicted"/>
<dbReference type="GO" id="GO:0016279">
    <property type="term" value="F:protein-lysine N-methyltransferase activity"/>
    <property type="evidence" value="ECO:0007669"/>
    <property type="project" value="TreeGrafter"/>
</dbReference>
<dbReference type="KEGG" id="rei:IE4771_CH04226"/>
<dbReference type="PANTHER" id="PTHR43648:SF1">
    <property type="entry name" value="ELECTRON TRANSFER FLAVOPROTEIN BETA SUBUNIT LYSINE METHYLTRANSFERASE"/>
    <property type="match status" value="1"/>
</dbReference>
<protein>
    <submittedName>
        <fullName evidence="3">Ribosomal RNA methyltransferase protein</fullName>
    </submittedName>
</protein>
<dbReference type="Pfam" id="PF06325">
    <property type="entry name" value="PrmA"/>
    <property type="match status" value="1"/>
</dbReference>
<keyword evidence="2" id="KW-0808">Transferase</keyword>
<evidence type="ECO:0000313" key="3">
    <source>
        <dbReference type="EMBL" id="AIC29275.1"/>
    </source>
</evidence>
<evidence type="ECO:0000256" key="2">
    <source>
        <dbReference type="ARBA" id="ARBA00022679"/>
    </source>
</evidence>
<dbReference type="InterPro" id="IPR050078">
    <property type="entry name" value="Ribosomal_L11_MeTrfase_PrmA"/>
</dbReference>
<evidence type="ECO:0000256" key="1">
    <source>
        <dbReference type="ARBA" id="ARBA00022603"/>
    </source>
</evidence>
<dbReference type="InterPro" id="IPR029063">
    <property type="entry name" value="SAM-dependent_MTases_sf"/>
</dbReference>
<sequence>MKTDPEAFIRVNTSLMAPPHVPEISLHLASEAHELWLKTEEELEAIGLPPPFWAFAWAGGQGLARYILDHPEMVRGKRVLDFASGSGLVGIAAVMAGAREVTAADIDPWAETAIRLNAEANGVSLGFTGANLIGQDIDADIVLAGDVFYDRAFADALVPWLTRLTAEGILVLVGDPGRSYLPREQLEFCAAYQVPVTRALEDSEIKKTTVWRFGSIS</sequence>
<organism evidence="3 4">
    <name type="scientific">Rhizobium etli bv. mimosae str. IE4771</name>
    <dbReference type="NCBI Taxonomy" id="1432050"/>
    <lineage>
        <taxon>Bacteria</taxon>
        <taxon>Pseudomonadati</taxon>
        <taxon>Pseudomonadota</taxon>
        <taxon>Alphaproteobacteria</taxon>
        <taxon>Hyphomicrobiales</taxon>
        <taxon>Rhizobiaceae</taxon>
        <taxon>Rhizobium/Agrobacterium group</taxon>
        <taxon>Rhizobium</taxon>
    </lineage>
</organism>
<dbReference type="GO" id="GO:0032259">
    <property type="term" value="P:methylation"/>
    <property type="evidence" value="ECO:0007669"/>
    <property type="project" value="UniProtKB-KW"/>
</dbReference>
<dbReference type="RefSeq" id="WP_038691767.1">
    <property type="nucleotide sequence ID" value="NZ_CP006986.1"/>
</dbReference>
<dbReference type="Proteomes" id="UP000027180">
    <property type="component" value="Chromosome"/>
</dbReference>
<dbReference type="Gene3D" id="3.40.50.150">
    <property type="entry name" value="Vaccinia Virus protein VP39"/>
    <property type="match status" value="1"/>
</dbReference>
<accession>A0A060IB23</accession>
<dbReference type="HOGENOM" id="CLU_074455_1_0_5"/>
<dbReference type="OrthoDB" id="9794615at2"/>
<reference evidence="3 4" key="1">
    <citation type="submission" date="2013-12" db="EMBL/GenBank/DDBJ databases">
        <title>Complete genome sequence of Rhizobium etli bv. mimosae IE4771.</title>
        <authorList>
            <person name="Bustos P."/>
            <person name="Santamaria R.I."/>
            <person name="Lozano L."/>
            <person name="Ormeno-Orrillo E."/>
            <person name="Rogel M.A."/>
            <person name="Romero D."/>
            <person name="Cevallos M.A."/>
            <person name="Martinez-Romero E."/>
            <person name="Gonzalez V."/>
        </authorList>
    </citation>
    <scope>NUCLEOTIDE SEQUENCE [LARGE SCALE GENOMIC DNA]</scope>
    <source>
        <strain evidence="3 4">IE4771</strain>
    </source>
</reference>
<evidence type="ECO:0000313" key="4">
    <source>
        <dbReference type="Proteomes" id="UP000027180"/>
    </source>
</evidence>
<gene>
    <name evidence="3" type="ORF">IE4771_CH04226</name>
</gene>
<keyword evidence="1 3" id="KW-0489">Methyltransferase</keyword>
<dbReference type="SUPFAM" id="SSF53335">
    <property type="entry name" value="S-adenosyl-L-methionine-dependent methyltransferases"/>
    <property type="match status" value="1"/>
</dbReference>
<dbReference type="EMBL" id="CP006986">
    <property type="protein sequence ID" value="AIC29275.1"/>
    <property type="molecule type" value="Genomic_DNA"/>
</dbReference>